<dbReference type="Pfam" id="PF00206">
    <property type="entry name" value="Lyase_1"/>
    <property type="match status" value="1"/>
</dbReference>
<comment type="pathway">
    <text evidence="5">Carbohydrate metabolism; tricarboxylic acid cycle; (S)-malate from fumarate: step 1/1.</text>
</comment>
<comment type="function">
    <text evidence="5">Involved in the TCA cycle. Catalyzes the stereospecific interconversion of fumarate to L-malate.</text>
</comment>
<dbReference type="GO" id="GO:0006106">
    <property type="term" value="P:fumarate metabolic process"/>
    <property type="evidence" value="ECO:0007669"/>
    <property type="project" value="InterPro"/>
</dbReference>
<comment type="miscellaneous">
    <text evidence="5">There are 2 substrate-binding sites: the catalytic A site, and the non-catalytic B site that may play a role in the transfer of substrate or product between the active site and the solvent. Alternatively, the B site may bind allosteric effectors.</text>
</comment>
<dbReference type="FunFam" id="1.10.40.30:FF:000002">
    <property type="entry name" value="Fumarate hydratase class II"/>
    <property type="match status" value="1"/>
</dbReference>
<dbReference type="GO" id="GO:0005737">
    <property type="term" value="C:cytoplasm"/>
    <property type="evidence" value="ECO:0007669"/>
    <property type="project" value="UniProtKB-SubCell"/>
</dbReference>
<dbReference type="PANTHER" id="PTHR11444:SF22">
    <property type="entry name" value="FUMARATE HYDRATASE CLASS II"/>
    <property type="match status" value="1"/>
</dbReference>
<dbReference type="FunFam" id="1.20.200.10:FF:000001">
    <property type="entry name" value="Fumarate hydratase, mitochondrial"/>
    <property type="match status" value="1"/>
</dbReference>
<sequence length="460" mass="48954">MTTLTESIKTRTEKDSLGEVQVPEYALYGAQTQRALNNFKISGLVFPRSFIKALGLIKASCAQANKKLGPLEPAMANAICDAAIDVANGTYDDHFPLDVFQTGSGTSTNMNANEVIAKLASNKLGNSVHPNDHVNMSQSSNDVIPSCIHLSAALQIETTLLPALNNLADAIDIKTQALSSVVKTGRTHLMDAMPLTFGQELSGWAHQIRNNILRLESALPRLKMLCLGGTAVGTGVNAAPLFGQSCVTALSELTGMEFTITPNKFEGISSQDTALEISSHLKTLAASLMKISNDLRWMNSGPLAGLAEIQLPQLQPGSSIMPGKVNPVIPEAVCMAAAQIIGNDATITVAAQSGNFQLNTMLPVIAFNLLQSIELLANSCNALATKAIAGLEVNMDNINLVLAKNPILATALNNEIGYEKSAEIAKQAYSQKRPILDVAIEMSGVDEKTLRRLLDPKNLV</sequence>
<protein>
    <recommendedName>
        <fullName evidence="5">Fumarate hydratase class II</fullName>
        <shortName evidence="5">Fumarase C</shortName>
        <ecNumber evidence="5">4.2.1.2</ecNumber>
    </recommendedName>
    <alternativeName>
        <fullName evidence="5">Aerobic fumarase</fullName>
    </alternativeName>
    <alternativeName>
        <fullName evidence="5">Iron-independent fumarase</fullName>
    </alternativeName>
</protein>
<keyword evidence="4 5" id="KW-0456">Lyase</keyword>
<proteinExistence type="inferred from homology"/>
<dbReference type="InterPro" id="IPR000362">
    <property type="entry name" value="Fumarate_lyase_fam"/>
</dbReference>
<feature type="binding site" evidence="5">
    <location>
        <begin position="139"/>
        <end position="141"/>
    </location>
    <ligand>
        <name>substrate</name>
    </ligand>
</feature>
<dbReference type="InterPro" id="IPR008948">
    <property type="entry name" value="L-Aspartase-like"/>
</dbReference>
<comment type="caution">
    <text evidence="8">The sequence shown here is derived from an EMBL/GenBank/DDBJ whole genome shotgun (WGS) entry which is preliminary data.</text>
</comment>
<dbReference type="GO" id="GO:0004333">
    <property type="term" value="F:fumarate hydratase activity"/>
    <property type="evidence" value="ECO:0007669"/>
    <property type="project" value="UniProtKB-UniRule"/>
</dbReference>
<feature type="site" description="Important for catalytic activity" evidence="5">
    <location>
        <position position="331"/>
    </location>
</feature>
<feature type="binding site" evidence="5">
    <location>
        <position position="187"/>
    </location>
    <ligand>
        <name>substrate</name>
    </ligand>
</feature>
<evidence type="ECO:0000259" key="7">
    <source>
        <dbReference type="Pfam" id="PF10415"/>
    </source>
</evidence>
<dbReference type="InterPro" id="IPR005677">
    <property type="entry name" value="Fum_hydII"/>
</dbReference>
<dbReference type="Gene3D" id="1.20.200.10">
    <property type="entry name" value="Fumarase/aspartase (Central domain)"/>
    <property type="match status" value="1"/>
</dbReference>
<keyword evidence="2 5" id="KW-0963">Cytoplasm</keyword>
<feature type="binding site" evidence="5">
    <location>
        <position position="319"/>
    </location>
    <ligand>
        <name>substrate</name>
    </ligand>
</feature>
<dbReference type="HAMAP" id="MF_00743">
    <property type="entry name" value="FumaraseC"/>
    <property type="match status" value="1"/>
</dbReference>
<comment type="subcellular location">
    <subcellularLocation>
        <location evidence="5">Cytoplasm</location>
    </subcellularLocation>
</comment>
<dbReference type="EMBL" id="JAUOPB010000001">
    <property type="protein sequence ID" value="MDO6421206.1"/>
    <property type="molecule type" value="Genomic_DNA"/>
</dbReference>
<dbReference type="InterPro" id="IPR024083">
    <property type="entry name" value="Fumarase/histidase_N"/>
</dbReference>
<reference evidence="8" key="1">
    <citation type="submission" date="2023-07" db="EMBL/GenBank/DDBJ databases">
        <title>Genome content predicts the carbon catabolic preferences of heterotrophic bacteria.</title>
        <authorList>
            <person name="Gralka M."/>
        </authorList>
    </citation>
    <scope>NUCLEOTIDE SEQUENCE</scope>
    <source>
        <strain evidence="8">I3M17_2</strain>
    </source>
</reference>
<name>A0AAW7X099_9GAMM</name>
<dbReference type="EC" id="4.2.1.2" evidence="5"/>
<feature type="domain" description="Fumarase C C-terminal" evidence="7">
    <location>
        <begin position="408"/>
        <end position="460"/>
    </location>
</feature>
<dbReference type="GO" id="GO:0006099">
    <property type="term" value="P:tricarboxylic acid cycle"/>
    <property type="evidence" value="ECO:0007669"/>
    <property type="project" value="UniProtKB-UniRule"/>
</dbReference>
<evidence type="ECO:0000313" key="9">
    <source>
        <dbReference type="Proteomes" id="UP001169760"/>
    </source>
</evidence>
<dbReference type="Proteomes" id="UP001169760">
    <property type="component" value="Unassembled WGS sequence"/>
</dbReference>
<dbReference type="NCBIfam" id="NF008909">
    <property type="entry name" value="PRK12273.1"/>
    <property type="match status" value="1"/>
</dbReference>
<feature type="binding site" description="in site B" evidence="5">
    <location>
        <begin position="129"/>
        <end position="132"/>
    </location>
    <ligand>
        <name>substrate</name>
    </ligand>
</feature>
<dbReference type="Gene3D" id="1.10.275.10">
    <property type="entry name" value="Fumarase/aspartase (N-terminal domain)"/>
    <property type="match status" value="1"/>
</dbReference>
<feature type="binding site" evidence="5">
    <location>
        <begin position="324"/>
        <end position="326"/>
    </location>
    <ligand>
        <name>substrate</name>
    </ligand>
</feature>
<dbReference type="RefSeq" id="WP_303490480.1">
    <property type="nucleotide sequence ID" value="NZ_JAUOPB010000001.1"/>
</dbReference>
<feature type="active site" description="Proton donor/acceptor" evidence="5">
    <location>
        <position position="188"/>
    </location>
</feature>
<dbReference type="AlphaFoldDB" id="A0AAW7X099"/>
<evidence type="ECO:0000256" key="2">
    <source>
        <dbReference type="ARBA" id="ARBA00022490"/>
    </source>
</evidence>
<evidence type="ECO:0000313" key="8">
    <source>
        <dbReference type="EMBL" id="MDO6421206.1"/>
    </source>
</evidence>
<dbReference type="CDD" id="cd01362">
    <property type="entry name" value="Fumarase_classII"/>
    <property type="match status" value="1"/>
</dbReference>
<dbReference type="SUPFAM" id="SSF48557">
    <property type="entry name" value="L-aspartase-like"/>
    <property type="match status" value="1"/>
</dbReference>
<feature type="domain" description="Fumarate lyase N-terminal" evidence="6">
    <location>
        <begin position="18"/>
        <end position="342"/>
    </location>
</feature>
<dbReference type="Gene3D" id="1.10.40.30">
    <property type="entry name" value="Fumarase/aspartase (C-terminal domain)"/>
    <property type="match status" value="1"/>
</dbReference>
<keyword evidence="3 5" id="KW-0816">Tricarboxylic acid cycle</keyword>
<gene>
    <name evidence="5" type="primary">fumC</name>
    <name evidence="8" type="ORF">Q4521_01840</name>
</gene>
<dbReference type="PROSITE" id="PS00163">
    <property type="entry name" value="FUMARATE_LYASES"/>
    <property type="match status" value="1"/>
</dbReference>
<feature type="active site" evidence="5">
    <location>
        <position position="318"/>
    </location>
</feature>
<dbReference type="Pfam" id="PF10415">
    <property type="entry name" value="FumaraseC_C"/>
    <property type="match status" value="1"/>
</dbReference>
<comment type="subunit">
    <text evidence="5">Homotetramer.</text>
</comment>
<organism evidence="8 9">
    <name type="scientific">Saccharophagus degradans</name>
    <dbReference type="NCBI Taxonomy" id="86304"/>
    <lineage>
        <taxon>Bacteria</taxon>
        <taxon>Pseudomonadati</taxon>
        <taxon>Pseudomonadota</taxon>
        <taxon>Gammaproteobacteria</taxon>
        <taxon>Cellvibrionales</taxon>
        <taxon>Cellvibrionaceae</taxon>
        <taxon>Saccharophagus</taxon>
    </lineage>
</organism>
<evidence type="ECO:0000256" key="1">
    <source>
        <dbReference type="ARBA" id="ARBA00009084"/>
    </source>
</evidence>
<comment type="catalytic activity">
    <reaction evidence="5">
        <text>(S)-malate = fumarate + H2O</text>
        <dbReference type="Rhea" id="RHEA:12460"/>
        <dbReference type="ChEBI" id="CHEBI:15377"/>
        <dbReference type="ChEBI" id="CHEBI:15589"/>
        <dbReference type="ChEBI" id="CHEBI:29806"/>
        <dbReference type="EC" id="4.2.1.2"/>
    </reaction>
</comment>
<evidence type="ECO:0000256" key="4">
    <source>
        <dbReference type="ARBA" id="ARBA00023239"/>
    </source>
</evidence>
<evidence type="ECO:0000256" key="3">
    <source>
        <dbReference type="ARBA" id="ARBA00022532"/>
    </source>
</evidence>
<dbReference type="PANTHER" id="PTHR11444">
    <property type="entry name" value="ASPARTATEAMMONIA/ARGININOSUCCINATE/ADENYLOSUCCINATE LYASE"/>
    <property type="match status" value="1"/>
</dbReference>
<comment type="similarity">
    <text evidence="1 5">Belongs to the class-II fumarase/aspartase family. Fumarase subfamily.</text>
</comment>
<dbReference type="PRINTS" id="PR00149">
    <property type="entry name" value="FUMRATELYASE"/>
</dbReference>
<dbReference type="InterPro" id="IPR022761">
    <property type="entry name" value="Fumarate_lyase_N"/>
</dbReference>
<dbReference type="InterPro" id="IPR018951">
    <property type="entry name" value="Fumarase_C_C"/>
</dbReference>
<dbReference type="InterPro" id="IPR020557">
    <property type="entry name" value="Fumarate_lyase_CS"/>
</dbReference>
<accession>A0AAW7X099</accession>
<evidence type="ECO:0000256" key="5">
    <source>
        <dbReference type="HAMAP-Rule" id="MF_00743"/>
    </source>
</evidence>
<evidence type="ECO:0000259" key="6">
    <source>
        <dbReference type="Pfam" id="PF00206"/>
    </source>
</evidence>
<feature type="binding site" evidence="5">
    <location>
        <begin position="104"/>
        <end position="106"/>
    </location>
    <ligand>
        <name>substrate</name>
    </ligand>
</feature>
<dbReference type="FunFam" id="1.10.275.10:FF:000001">
    <property type="entry name" value="Fumarate hydratase, mitochondrial"/>
    <property type="match status" value="1"/>
</dbReference>